<evidence type="ECO:0000256" key="4">
    <source>
        <dbReference type="ARBA" id="ARBA00022833"/>
    </source>
</evidence>
<feature type="compositionally biased region" description="Low complexity" evidence="7">
    <location>
        <begin position="356"/>
        <end position="367"/>
    </location>
</feature>
<dbReference type="PROSITE" id="PS50157">
    <property type="entry name" value="ZINC_FINGER_C2H2_2"/>
    <property type="match status" value="4"/>
</dbReference>
<name>A0ABQ8RVC9_PERAM</name>
<dbReference type="PROSITE" id="PS00028">
    <property type="entry name" value="ZINC_FINGER_C2H2_1"/>
    <property type="match status" value="4"/>
</dbReference>
<dbReference type="PROSITE" id="PS50164">
    <property type="entry name" value="GIY_YIG"/>
    <property type="match status" value="1"/>
</dbReference>
<evidence type="ECO:0000256" key="1">
    <source>
        <dbReference type="ARBA" id="ARBA00022723"/>
    </source>
</evidence>
<keyword evidence="4" id="KW-0862">Zinc</keyword>
<feature type="compositionally biased region" description="Basic and acidic residues" evidence="7">
    <location>
        <begin position="313"/>
        <end position="336"/>
    </location>
</feature>
<evidence type="ECO:0000259" key="8">
    <source>
        <dbReference type="PROSITE" id="PS50157"/>
    </source>
</evidence>
<feature type="domain" description="C2H2-type" evidence="8">
    <location>
        <begin position="208"/>
        <end position="235"/>
    </location>
</feature>
<evidence type="ECO:0000256" key="2">
    <source>
        <dbReference type="ARBA" id="ARBA00022737"/>
    </source>
</evidence>
<evidence type="ECO:0000256" key="7">
    <source>
        <dbReference type="SAM" id="MobiDB-lite"/>
    </source>
</evidence>
<evidence type="ECO:0000313" key="11">
    <source>
        <dbReference type="Proteomes" id="UP001148838"/>
    </source>
</evidence>
<feature type="domain" description="C2H2-type" evidence="8">
    <location>
        <begin position="152"/>
        <end position="179"/>
    </location>
</feature>
<dbReference type="PANTHER" id="PTHR23235">
    <property type="entry name" value="KRUEPPEL-LIKE TRANSCRIPTION FACTOR"/>
    <property type="match status" value="1"/>
</dbReference>
<dbReference type="InterPro" id="IPR013087">
    <property type="entry name" value="Znf_C2H2_type"/>
</dbReference>
<dbReference type="SUPFAM" id="SSF57667">
    <property type="entry name" value="beta-beta-alpha zinc fingers"/>
    <property type="match status" value="2"/>
</dbReference>
<evidence type="ECO:0000256" key="3">
    <source>
        <dbReference type="ARBA" id="ARBA00022771"/>
    </source>
</evidence>
<dbReference type="SUPFAM" id="SSF82771">
    <property type="entry name" value="GIY-YIG endonuclease"/>
    <property type="match status" value="1"/>
</dbReference>
<keyword evidence="3 5" id="KW-0863">Zinc-finger</keyword>
<comment type="caution">
    <text evidence="10">The sequence shown here is derived from an EMBL/GenBank/DDBJ whole genome shotgun (WGS) entry which is preliminary data.</text>
</comment>
<dbReference type="InterPro" id="IPR035901">
    <property type="entry name" value="GIY-YIG_endonuc_sf"/>
</dbReference>
<keyword evidence="1" id="KW-0479">Metal-binding</keyword>
<dbReference type="EMBL" id="JAJSOF020000042">
    <property type="protein sequence ID" value="KAJ4425635.1"/>
    <property type="molecule type" value="Genomic_DNA"/>
</dbReference>
<dbReference type="Proteomes" id="UP001148838">
    <property type="component" value="Unassembled WGS sequence"/>
</dbReference>
<feature type="domain" description="GIY-YIG" evidence="9">
    <location>
        <begin position="378"/>
        <end position="468"/>
    </location>
</feature>
<feature type="coiled-coil region" evidence="6">
    <location>
        <begin position="48"/>
        <end position="75"/>
    </location>
</feature>
<reference evidence="10 11" key="1">
    <citation type="journal article" date="2022" name="Allergy">
        <title>Genome assembly and annotation of Periplaneta americana reveal a comprehensive cockroach allergen profile.</title>
        <authorList>
            <person name="Wang L."/>
            <person name="Xiong Q."/>
            <person name="Saelim N."/>
            <person name="Wang L."/>
            <person name="Nong W."/>
            <person name="Wan A.T."/>
            <person name="Shi M."/>
            <person name="Liu X."/>
            <person name="Cao Q."/>
            <person name="Hui J.H.L."/>
            <person name="Sookrung N."/>
            <person name="Leung T.F."/>
            <person name="Tungtrongchitr A."/>
            <person name="Tsui S.K.W."/>
        </authorList>
    </citation>
    <scope>NUCLEOTIDE SEQUENCE [LARGE SCALE GENOMIC DNA]</scope>
    <source>
        <strain evidence="10">PWHHKU_190912</strain>
    </source>
</reference>
<dbReference type="Gene3D" id="3.30.160.60">
    <property type="entry name" value="Classic Zinc Finger"/>
    <property type="match status" value="5"/>
</dbReference>
<evidence type="ECO:0000313" key="10">
    <source>
        <dbReference type="EMBL" id="KAJ4425635.1"/>
    </source>
</evidence>
<feature type="domain" description="C2H2-type" evidence="8">
    <location>
        <begin position="124"/>
        <end position="151"/>
    </location>
</feature>
<organism evidence="10 11">
    <name type="scientific">Periplaneta americana</name>
    <name type="common">American cockroach</name>
    <name type="synonym">Blatta americana</name>
    <dbReference type="NCBI Taxonomy" id="6978"/>
    <lineage>
        <taxon>Eukaryota</taxon>
        <taxon>Metazoa</taxon>
        <taxon>Ecdysozoa</taxon>
        <taxon>Arthropoda</taxon>
        <taxon>Hexapoda</taxon>
        <taxon>Insecta</taxon>
        <taxon>Pterygota</taxon>
        <taxon>Neoptera</taxon>
        <taxon>Polyneoptera</taxon>
        <taxon>Dictyoptera</taxon>
        <taxon>Blattodea</taxon>
        <taxon>Blattoidea</taxon>
        <taxon>Blattidae</taxon>
        <taxon>Blattinae</taxon>
        <taxon>Periplaneta</taxon>
    </lineage>
</organism>
<accession>A0ABQ8RVC9</accession>
<keyword evidence="6" id="KW-0175">Coiled coil</keyword>
<evidence type="ECO:0000256" key="5">
    <source>
        <dbReference type="PROSITE-ProRule" id="PRU00042"/>
    </source>
</evidence>
<evidence type="ECO:0000256" key="6">
    <source>
        <dbReference type="SAM" id="Coils"/>
    </source>
</evidence>
<feature type="region of interest" description="Disordered" evidence="7">
    <location>
        <begin position="348"/>
        <end position="371"/>
    </location>
</feature>
<dbReference type="SMART" id="SM00355">
    <property type="entry name" value="ZnF_C2H2"/>
    <property type="match status" value="4"/>
</dbReference>
<proteinExistence type="predicted"/>
<feature type="region of interest" description="Disordered" evidence="7">
    <location>
        <begin position="282"/>
        <end position="336"/>
    </location>
</feature>
<keyword evidence="2" id="KW-0677">Repeat</keyword>
<dbReference type="InterPro" id="IPR036236">
    <property type="entry name" value="Znf_C2H2_sf"/>
</dbReference>
<sequence>MWCVLQEGNSLDLHLTEIKTEYMDHSYDLKSEMTFDETRVPIDFPIVKRENEVEARELNEMKEEVKLEVTAEDDEVLTESIGEPVYRNSIAEDKCLQTEQHKLKCDDRGKRFFDLAKLKFKRPFICDVCGKSYLNSDHLKRHIRVHTGEKPFVCDMCGMKFSVSCNLKRHALLHTGQKPFNCDLCGKKFCKSSDLKDHARVHTGEKPFSCEICGQKFSKLIHRKRHEAVHTGEKPYSCDVCGKKFSQPDSGDEDCKDSDRAQLQAAAELVTELLDIVQPYNEEGGTDIRKDSDLISNEIENSPPPTRKIKRDRNKDKKSLETEKEDITGVRPRPYEERHGVLTLLQASHGQDKQDPQPAHQADAQQPTLSQGQTRQIVIYGVYRIPCSCGSVYIGTTQRSFKTRISEHRRNCCLGHVDKSAAAEHAYLEGEHKIRFEDTDTLSDTTHFYARLHREAIEIYKHKNNFNRKEEGLKVNKAWYPALRKTNIKPARVAQSNNTTRTRIA</sequence>
<dbReference type="Pfam" id="PF00096">
    <property type="entry name" value="zf-C2H2"/>
    <property type="match status" value="3"/>
</dbReference>
<dbReference type="PANTHER" id="PTHR23235:SF178">
    <property type="entry name" value="C2H2-TYPE DOMAIN-CONTAINING PROTEIN-RELATED"/>
    <property type="match status" value="1"/>
</dbReference>
<protein>
    <submittedName>
        <fullName evidence="10">Uncharacterized protein</fullName>
    </submittedName>
</protein>
<dbReference type="CDD" id="cd10442">
    <property type="entry name" value="GIY-YIG_PLEs"/>
    <property type="match status" value="1"/>
</dbReference>
<gene>
    <name evidence="10" type="ORF">ANN_27831</name>
</gene>
<evidence type="ECO:0000259" key="9">
    <source>
        <dbReference type="PROSITE" id="PS50164"/>
    </source>
</evidence>
<keyword evidence="11" id="KW-1185">Reference proteome</keyword>
<feature type="domain" description="C2H2-type" evidence="8">
    <location>
        <begin position="180"/>
        <end position="207"/>
    </location>
</feature>
<dbReference type="InterPro" id="IPR000305">
    <property type="entry name" value="GIY-YIG_endonuc"/>
</dbReference>